<keyword evidence="1" id="KW-1133">Transmembrane helix</keyword>
<keyword evidence="1" id="KW-0812">Transmembrane</keyword>
<dbReference type="AlphaFoldDB" id="A0A437RKH5"/>
<keyword evidence="3" id="KW-1185">Reference proteome</keyword>
<name>A0A437RKH5_9BURK</name>
<feature type="transmembrane region" description="Helical" evidence="1">
    <location>
        <begin position="218"/>
        <end position="237"/>
    </location>
</feature>
<dbReference type="RefSeq" id="WP_128227723.1">
    <property type="nucleotide sequence ID" value="NZ_SACR01000002.1"/>
</dbReference>
<feature type="transmembrane region" description="Helical" evidence="1">
    <location>
        <begin position="6"/>
        <end position="25"/>
    </location>
</feature>
<dbReference type="OrthoDB" id="152369at2"/>
<comment type="caution">
    <text evidence="2">The sequence shown here is derived from an EMBL/GenBank/DDBJ whole genome shotgun (WGS) entry which is preliminary data.</text>
</comment>
<evidence type="ECO:0000313" key="3">
    <source>
        <dbReference type="Proteomes" id="UP000285575"/>
    </source>
</evidence>
<feature type="transmembrane region" description="Helical" evidence="1">
    <location>
        <begin position="136"/>
        <end position="157"/>
    </location>
</feature>
<dbReference type="NCBIfam" id="TIGR03055">
    <property type="entry name" value="photo_alph_chp2"/>
    <property type="match status" value="1"/>
</dbReference>
<sequence>MSEALWPILFAVFVWWFSTGLVLLLDGLPRTTFRWSHLISSALAVMALVGLQRTASQSDVGSAYCAFTCALLVWGWHELSFLTGWVTGPRQQALDTGLRGWPRFVQATATLLWHELAILATGLLIAALTWGGSNQVGVATFGVLWAMRISAKLNVFLGVRNLSVQLLPVHLRYLGSYFRHRAMNLLFPVVVTAATVVAVWLVAYALAQAPGSARAVGAWLVTALLVLAIVEHWLLVLPLEATALWRWALHDPSSRAAPVVEPVAHLPEMVLDNDDKLLHAR</sequence>
<accession>A0A437RKH5</accession>
<feature type="transmembrane region" description="Helical" evidence="1">
    <location>
        <begin position="61"/>
        <end position="86"/>
    </location>
</feature>
<feature type="transmembrane region" description="Helical" evidence="1">
    <location>
        <begin position="107"/>
        <end position="130"/>
    </location>
</feature>
<feature type="transmembrane region" description="Helical" evidence="1">
    <location>
        <begin position="185"/>
        <end position="206"/>
    </location>
</feature>
<gene>
    <name evidence="2" type="ORF">EOE66_05755</name>
</gene>
<protein>
    <submittedName>
        <fullName evidence="2">DUF3623 domain-containing protein</fullName>
    </submittedName>
</protein>
<evidence type="ECO:0000313" key="2">
    <source>
        <dbReference type="EMBL" id="RVU47259.1"/>
    </source>
</evidence>
<keyword evidence="1" id="KW-0472">Membrane</keyword>
<dbReference type="EMBL" id="SACR01000002">
    <property type="protein sequence ID" value="RVU47259.1"/>
    <property type="molecule type" value="Genomic_DNA"/>
</dbReference>
<feature type="transmembrane region" description="Helical" evidence="1">
    <location>
        <begin position="37"/>
        <end position="55"/>
    </location>
</feature>
<proteinExistence type="predicted"/>
<dbReference type="Proteomes" id="UP000285575">
    <property type="component" value="Unassembled WGS sequence"/>
</dbReference>
<dbReference type="InterPro" id="IPR017496">
    <property type="entry name" value="Photo_alph_chp2"/>
</dbReference>
<evidence type="ECO:0000256" key="1">
    <source>
        <dbReference type="SAM" id="Phobius"/>
    </source>
</evidence>
<dbReference type="Pfam" id="PF12291">
    <property type="entry name" value="DUF3623"/>
    <property type="match status" value="1"/>
</dbReference>
<organism evidence="2 3">
    <name type="scientific">Rubrivivax rivuli</name>
    <dbReference type="NCBI Taxonomy" id="1862385"/>
    <lineage>
        <taxon>Bacteria</taxon>
        <taxon>Pseudomonadati</taxon>
        <taxon>Pseudomonadota</taxon>
        <taxon>Betaproteobacteria</taxon>
        <taxon>Burkholderiales</taxon>
        <taxon>Sphaerotilaceae</taxon>
        <taxon>Rubrivivax</taxon>
    </lineage>
</organism>
<reference evidence="2 3" key="1">
    <citation type="submission" date="2019-01" db="EMBL/GenBank/DDBJ databases">
        <authorList>
            <person name="Chen W.-M."/>
        </authorList>
    </citation>
    <scope>NUCLEOTIDE SEQUENCE [LARGE SCALE GENOMIC DNA]</scope>
    <source>
        <strain evidence="2 3">KYPY4</strain>
    </source>
</reference>